<evidence type="ECO:0000256" key="1">
    <source>
        <dbReference type="SAM" id="Phobius"/>
    </source>
</evidence>
<name>A0A9X3E386_9HYPH</name>
<reference evidence="2" key="1">
    <citation type="submission" date="2022-11" db="EMBL/GenBank/DDBJ databases">
        <title>Biodiversity and phylogenetic relationships of bacteria.</title>
        <authorList>
            <person name="Machado R.A.R."/>
            <person name="Bhat A."/>
            <person name="Loulou A."/>
            <person name="Kallel S."/>
        </authorList>
    </citation>
    <scope>NUCLEOTIDE SEQUENCE</scope>
    <source>
        <strain evidence="2">K-TC2</strain>
    </source>
</reference>
<dbReference type="InterPro" id="IPR010642">
    <property type="entry name" value="Invasion_prot_B"/>
</dbReference>
<gene>
    <name evidence="2" type="ORF">OSH07_17255</name>
</gene>
<comment type="caution">
    <text evidence="2">The sequence shown here is derived from an EMBL/GenBank/DDBJ whole genome shotgun (WGS) entry which is preliminary data.</text>
</comment>
<evidence type="ECO:0000313" key="3">
    <source>
        <dbReference type="Proteomes" id="UP001144805"/>
    </source>
</evidence>
<keyword evidence="3" id="KW-1185">Reference proteome</keyword>
<dbReference type="AlphaFoldDB" id="A0A9X3E386"/>
<evidence type="ECO:0000313" key="2">
    <source>
        <dbReference type="EMBL" id="MCX5570956.1"/>
    </source>
</evidence>
<organism evidence="2 3">
    <name type="scientific">Kaistia nematophila</name>
    <dbReference type="NCBI Taxonomy" id="2994654"/>
    <lineage>
        <taxon>Bacteria</taxon>
        <taxon>Pseudomonadati</taxon>
        <taxon>Pseudomonadota</taxon>
        <taxon>Alphaproteobacteria</taxon>
        <taxon>Hyphomicrobiales</taxon>
        <taxon>Kaistiaceae</taxon>
        <taxon>Kaistia</taxon>
    </lineage>
</organism>
<sequence length="203" mass="21427">MRDAYDDEEPGGRGLLWIIFAVLVLASIAAVAWTWRSAGFDRLAAMAGADRLLSWISPASTSGQAVASTVDAGERIGAWLLACDAAACSLTQTLRQSDVSWRIERNTAGDLVGIWTLPTGVLVGRGMQLALDEGKPSVVPYESCAPASCEVRAKLGADFIELMRAAGKTRSTVTLKGGATRTYDFGHDGLQAGLTRLASAKPQ</sequence>
<accession>A0A9X3E386</accession>
<dbReference type="Pfam" id="PF06776">
    <property type="entry name" value="IalB"/>
    <property type="match status" value="1"/>
</dbReference>
<dbReference type="Gene3D" id="2.60.40.1880">
    <property type="entry name" value="Invasion associated locus B (IalB) protein"/>
    <property type="match status" value="1"/>
</dbReference>
<dbReference type="Proteomes" id="UP001144805">
    <property type="component" value="Unassembled WGS sequence"/>
</dbReference>
<protein>
    <submittedName>
        <fullName evidence="2">Invasion associated locus B family protein</fullName>
    </submittedName>
</protein>
<keyword evidence="1" id="KW-0472">Membrane</keyword>
<keyword evidence="1" id="KW-0812">Transmembrane</keyword>
<feature type="transmembrane region" description="Helical" evidence="1">
    <location>
        <begin position="15"/>
        <end position="35"/>
    </location>
</feature>
<dbReference type="EMBL" id="JAPKNK010000007">
    <property type="protein sequence ID" value="MCX5570956.1"/>
    <property type="molecule type" value="Genomic_DNA"/>
</dbReference>
<proteinExistence type="predicted"/>
<keyword evidence="1" id="KW-1133">Transmembrane helix</keyword>
<dbReference type="RefSeq" id="WP_266339913.1">
    <property type="nucleotide sequence ID" value="NZ_JAPKNK010000007.1"/>
</dbReference>
<dbReference type="InterPro" id="IPR038696">
    <property type="entry name" value="IalB_sf"/>
</dbReference>